<dbReference type="Proteomes" id="UP000325105">
    <property type="component" value="Unassembled WGS sequence"/>
</dbReference>
<dbReference type="OrthoDB" id="5187906at2"/>
<organism evidence="1 2">
    <name type="scientific">Sphingobacterium allocomposti</name>
    <dbReference type="NCBI Taxonomy" id="415956"/>
    <lineage>
        <taxon>Bacteria</taxon>
        <taxon>Pseudomonadati</taxon>
        <taxon>Bacteroidota</taxon>
        <taxon>Sphingobacteriia</taxon>
        <taxon>Sphingobacteriales</taxon>
        <taxon>Sphingobacteriaceae</taxon>
        <taxon>Sphingobacterium</taxon>
    </lineage>
</organism>
<gene>
    <name evidence="1" type="ORF">BC792_102254</name>
</gene>
<dbReference type="RefSeq" id="WP_148907469.1">
    <property type="nucleotide sequence ID" value="NZ_VNHX01000002.1"/>
</dbReference>
<evidence type="ECO:0008006" key="3">
    <source>
        <dbReference type="Google" id="ProtNLM"/>
    </source>
</evidence>
<protein>
    <recommendedName>
        <fullName evidence="3">DUF2116 family Zn-ribbon domain-containing protein</fullName>
    </recommendedName>
</protein>
<comment type="caution">
    <text evidence="1">The sequence shown here is derived from an EMBL/GenBank/DDBJ whole genome shotgun (WGS) entry which is preliminary data.</text>
</comment>
<evidence type="ECO:0000313" key="2">
    <source>
        <dbReference type="Proteomes" id="UP000325105"/>
    </source>
</evidence>
<evidence type="ECO:0000313" key="1">
    <source>
        <dbReference type="EMBL" id="TYP97831.1"/>
    </source>
</evidence>
<proteinExistence type="predicted"/>
<accession>A0A5S5DPL9</accession>
<name>A0A5S5DPL9_9SPHI</name>
<keyword evidence="2" id="KW-1185">Reference proteome</keyword>
<dbReference type="AlphaFoldDB" id="A0A5S5DPL9"/>
<dbReference type="EMBL" id="VNHX01000002">
    <property type="protein sequence ID" value="TYP97831.1"/>
    <property type="molecule type" value="Genomic_DNA"/>
</dbReference>
<sequence>MEQRLCLTCGAPLKGRSDKRYCDDACRNAYNNKLNSIPNNFVRRVNGILKKNRRILEELLGEERMLKIPREKLLSKGLNFDFFTSQLANAKGQIYFFVYEYGYLPLDQDVFLLVRQKL</sequence>
<reference evidence="1 2" key="1">
    <citation type="submission" date="2019-07" db="EMBL/GenBank/DDBJ databases">
        <title>Genomic Encyclopedia of Archaeal and Bacterial Type Strains, Phase II (KMG-II): from individual species to whole genera.</title>
        <authorList>
            <person name="Goeker M."/>
        </authorList>
    </citation>
    <scope>NUCLEOTIDE SEQUENCE [LARGE SCALE GENOMIC DNA]</scope>
    <source>
        <strain evidence="1 2">DSM 18850</strain>
    </source>
</reference>